<name>A0ABW0I119_9BACL</name>
<evidence type="ECO:0000313" key="1">
    <source>
        <dbReference type="EMBL" id="MFC5406534.1"/>
    </source>
</evidence>
<organism evidence="1 2">
    <name type="scientific">Cohnella soli</name>
    <dbReference type="NCBI Taxonomy" id="425005"/>
    <lineage>
        <taxon>Bacteria</taxon>
        <taxon>Bacillati</taxon>
        <taxon>Bacillota</taxon>
        <taxon>Bacilli</taxon>
        <taxon>Bacillales</taxon>
        <taxon>Paenibacillaceae</taxon>
        <taxon>Cohnella</taxon>
    </lineage>
</organism>
<comment type="caution">
    <text evidence="1">The sequence shown here is derived from an EMBL/GenBank/DDBJ whole genome shotgun (WGS) entry which is preliminary data.</text>
</comment>
<protein>
    <submittedName>
        <fullName evidence="1">Uncharacterized protein</fullName>
    </submittedName>
</protein>
<sequence length="357" mass="41208">MVPELHLFIIWEHAVPLVQSIMMDLLTKFTVKKAFQIYWTPALFADNLSRFYGQNLPSGSEKEQHCGRGAFFCIIVMDEHPVYAPRQTSKGTLPVNANVFDAKAQYRQWAGGGHRIHATNTPKECNRDLTLLFGCDPDTFIQYYPGAWDGHCPVLHQDLLGTHGWQDLSQLFSALRSTTDYVVLRNFECLPDTYHTALHGDIDLLVRDSVDVALLLNGKKVFPEPYRIHYQVHVGGQPVYFDFRHVGDGYMDEVWERDILKRRTLSPKGFFTPEPKDYFYSLLYHASVHKPSIAPDYFARLSAIAERMEITGFSPSTMMDPYSLKHFMDTYMQQEGYRYTVPRDLSVFFNQSFFEKG</sequence>
<gene>
    <name evidence="1" type="ORF">ACFPOF_27700</name>
</gene>
<proteinExistence type="predicted"/>
<reference evidence="2" key="1">
    <citation type="journal article" date="2019" name="Int. J. Syst. Evol. Microbiol.">
        <title>The Global Catalogue of Microorganisms (GCM) 10K type strain sequencing project: providing services to taxonomists for standard genome sequencing and annotation.</title>
        <authorList>
            <consortium name="The Broad Institute Genomics Platform"/>
            <consortium name="The Broad Institute Genome Sequencing Center for Infectious Disease"/>
            <person name="Wu L."/>
            <person name="Ma J."/>
        </authorList>
    </citation>
    <scope>NUCLEOTIDE SEQUENCE [LARGE SCALE GENOMIC DNA]</scope>
    <source>
        <strain evidence="2">CGMCC 1.18575</strain>
    </source>
</reference>
<keyword evidence="2" id="KW-1185">Reference proteome</keyword>
<dbReference type="Proteomes" id="UP001596113">
    <property type="component" value="Unassembled WGS sequence"/>
</dbReference>
<accession>A0ABW0I119</accession>
<dbReference type="EMBL" id="JBHSMI010000056">
    <property type="protein sequence ID" value="MFC5406534.1"/>
    <property type="molecule type" value="Genomic_DNA"/>
</dbReference>
<evidence type="ECO:0000313" key="2">
    <source>
        <dbReference type="Proteomes" id="UP001596113"/>
    </source>
</evidence>
<dbReference type="RefSeq" id="WP_378138633.1">
    <property type="nucleotide sequence ID" value="NZ_JBHSMI010000056.1"/>
</dbReference>